<reference evidence="2" key="1">
    <citation type="submission" date="2020-05" db="UniProtKB">
        <authorList>
            <consortium name="EnsemblMetazoa"/>
        </authorList>
    </citation>
    <scope>IDENTIFICATION</scope>
    <source>
        <strain evidence="2">BB02</strain>
    </source>
</reference>
<proteinExistence type="predicted"/>
<gene>
    <name evidence="2" type="primary">106062781</name>
</gene>
<name>A0A2C9LCZ4_BIOGL</name>
<accession>A0A2C9LCZ4</accession>
<organism evidence="2 3">
    <name type="scientific">Biomphalaria glabrata</name>
    <name type="common">Bloodfluke planorb</name>
    <name type="synonym">Freshwater snail</name>
    <dbReference type="NCBI Taxonomy" id="6526"/>
    <lineage>
        <taxon>Eukaryota</taxon>
        <taxon>Metazoa</taxon>
        <taxon>Spiralia</taxon>
        <taxon>Lophotrochozoa</taxon>
        <taxon>Mollusca</taxon>
        <taxon>Gastropoda</taxon>
        <taxon>Heterobranchia</taxon>
        <taxon>Euthyneura</taxon>
        <taxon>Panpulmonata</taxon>
        <taxon>Hygrophila</taxon>
        <taxon>Lymnaeoidea</taxon>
        <taxon>Planorbidae</taxon>
        <taxon>Biomphalaria</taxon>
    </lineage>
</organism>
<evidence type="ECO:0000313" key="3">
    <source>
        <dbReference type="Proteomes" id="UP000076420"/>
    </source>
</evidence>
<dbReference type="Gene3D" id="3.30.750.24">
    <property type="entry name" value="STAS domain"/>
    <property type="match status" value="1"/>
</dbReference>
<dbReference type="KEGG" id="bgt:106062781"/>
<dbReference type="AlphaFoldDB" id="A0A2C9LCZ4"/>
<dbReference type="InterPro" id="IPR036513">
    <property type="entry name" value="STAS_dom_sf"/>
</dbReference>
<feature type="domain" description="STAS" evidence="1">
    <location>
        <begin position="1"/>
        <end position="109"/>
    </location>
</feature>
<dbReference type="EnsemblMetazoa" id="BGLB029712-RA">
    <property type="protein sequence ID" value="BGLB029712-PA"/>
    <property type="gene ID" value="BGLB029712"/>
</dbReference>
<sequence length="125" mass="13975">MVVTPTSGLTFPSAEYLEIKALDKALDVDKPSHVILNMEHLSFMDFSGIQAIKSLLAECEVNEIKLILAQGQKRVRRQLKLAQITNLIIVQTVQEAINKFTLEMTLDESGDGDGHYVVRSCMTRL</sequence>
<dbReference type="InterPro" id="IPR002645">
    <property type="entry name" value="STAS_dom"/>
</dbReference>
<dbReference type="Proteomes" id="UP000076420">
    <property type="component" value="Unassembled WGS sequence"/>
</dbReference>
<dbReference type="Pfam" id="PF01740">
    <property type="entry name" value="STAS"/>
    <property type="match status" value="1"/>
</dbReference>
<dbReference type="VEuPathDB" id="VectorBase:BGLAX_037306"/>
<evidence type="ECO:0000313" key="2">
    <source>
        <dbReference type="EnsemblMetazoa" id="BGLB029712-PA"/>
    </source>
</evidence>
<dbReference type="CDD" id="cd07042">
    <property type="entry name" value="STAS_SulP_like_sulfate_transporter"/>
    <property type="match status" value="1"/>
</dbReference>
<evidence type="ECO:0000259" key="1">
    <source>
        <dbReference type="PROSITE" id="PS50801"/>
    </source>
</evidence>
<dbReference type="SUPFAM" id="SSF52091">
    <property type="entry name" value="SpoIIaa-like"/>
    <property type="match status" value="1"/>
</dbReference>
<protein>
    <recommendedName>
        <fullName evidence="1">STAS domain-containing protein</fullName>
    </recommendedName>
</protein>
<dbReference type="VEuPathDB" id="VectorBase:BGLB029712"/>
<dbReference type="PROSITE" id="PS50801">
    <property type="entry name" value="STAS"/>
    <property type="match status" value="1"/>
</dbReference>